<feature type="domain" description="J" evidence="3">
    <location>
        <begin position="10"/>
        <end position="83"/>
    </location>
</feature>
<gene>
    <name evidence="4" type="ORF">BWQ96_08240</name>
</gene>
<evidence type="ECO:0000256" key="2">
    <source>
        <dbReference type="SAM" id="MobiDB-lite"/>
    </source>
</evidence>
<dbReference type="InterPro" id="IPR008971">
    <property type="entry name" value="HSP40/DnaJ_pept-bd"/>
</dbReference>
<feature type="compositionally biased region" description="Basic and acidic residues" evidence="2">
    <location>
        <begin position="407"/>
        <end position="417"/>
    </location>
</feature>
<dbReference type="SMART" id="SM00271">
    <property type="entry name" value="DnaJ"/>
    <property type="match status" value="1"/>
</dbReference>
<name>A0A2V3IIY5_9FLOR</name>
<dbReference type="InterPro" id="IPR001623">
    <property type="entry name" value="DnaJ_domain"/>
</dbReference>
<dbReference type="CDD" id="cd10747">
    <property type="entry name" value="DnaJ_C"/>
    <property type="match status" value="1"/>
</dbReference>
<dbReference type="GO" id="GO:0005829">
    <property type="term" value="C:cytosol"/>
    <property type="evidence" value="ECO:0007669"/>
    <property type="project" value="TreeGrafter"/>
</dbReference>
<sequence length="447" mass="48375">MCGPTDGARDPYQVLGVPSSATPDHIRRVYKALCLKWHPDKHPPGQSRQSAETNFKNISVAYAAICDKQPRSSRFVKSYSTNSTSYNTRSSTTAHSGANKTQHFFFSPSFRTDDSAFYFDDVFDGADDEYFNPTDTPDLYDNDDQCDDAAPDSSPCAPSSRADVVYELPLTLCEYANGCVKQHRLESGSSANDSTTTTTTNCKLLRIVIKPWYRPGDRIRFRNVLANDGDVVFKLSLSAHSSFAGAPLVRGDDVLVVVRIALVDALTGCKLSLQTARGVKSLKVSAVVTPGMKRLVPNCGLPCRDGSGFGDVVVRFEVVFPRRVDDAARLRLRDVFAKLERGAAMRRTSSVFSARSLRKQDAFRDGCSRCGRADADGDARAEGAPTAADGAPGGDDAHSEAASAEGAAERAEREHGAHGGAKTRAAQATRLRSMFAKSSCKLASVFR</sequence>
<dbReference type="InterPro" id="IPR051339">
    <property type="entry name" value="DnaJ_subfamily_B"/>
</dbReference>
<dbReference type="AlphaFoldDB" id="A0A2V3IIY5"/>
<dbReference type="GO" id="GO:0006457">
    <property type="term" value="P:protein folding"/>
    <property type="evidence" value="ECO:0007669"/>
    <property type="project" value="InterPro"/>
</dbReference>
<dbReference type="InterPro" id="IPR036869">
    <property type="entry name" value="J_dom_sf"/>
</dbReference>
<dbReference type="GO" id="GO:0051087">
    <property type="term" value="F:protein-folding chaperone binding"/>
    <property type="evidence" value="ECO:0007669"/>
    <property type="project" value="TreeGrafter"/>
</dbReference>
<dbReference type="Gene3D" id="1.10.287.110">
    <property type="entry name" value="DnaJ domain"/>
    <property type="match status" value="1"/>
</dbReference>
<dbReference type="CDD" id="cd06257">
    <property type="entry name" value="DnaJ"/>
    <property type="match status" value="1"/>
</dbReference>
<keyword evidence="5" id="KW-1185">Reference proteome</keyword>
<reference evidence="4 5" key="1">
    <citation type="journal article" date="2018" name="Mol. Biol. Evol.">
        <title>Analysis of the draft genome of the red seaweed Gracilariopsis chorda provides insights into genome size evolution in Rhodophyta.</title>
        <authorList>
            <person name="Lee J."/>
            <person name="Yang E.C."/>
            <person name="Graf L."/>
            <person name="Yang J.H."/>
            <person name="Qiu H."/>
            <person name="Zel Zion U."/>
            <person name="Chan C.X."/>
            <person name="Stephens T.G."/>
            <person name="Weber A.P.M."/>
            <person name="Boo G.H."/>
            <person name="Boo S.M."/>
            <person name="Kim K.M."/>
            <person name="Shin Y."/>
            <person name="Jung M."/>
            <person name="Lee S.J."/>
            <person name="Yim H.S."/>
            <person name="Lee J.H."/>
            <person name="Bhattacharya D."/>
            <person name="Yoon H.S."/>
        </authorList>
    </citation>
    <scope>NUCLEOTIDE SEQUENCE [LARGE SCALE GENOMIC DNA]</scope>
    <source>
        <strain evidence="4 5">SKKU-2015</strain>
        <tissue evidence="4">Whole body</tissue>
    </source>
</reference>
<dbReference type="Gene3D" id="2.60.260.20">
    <property type="entry name" value="Urease metallochaperone UreE, N-terminal domain"/>
    <property type="match status" value="2"/>
</dbReference>
<keyword evidence="1" id="KW-0143">Chaperone</keyword>
<dbReference type="SUPFAM" id="SSF46565">
    <property type="entry name" value="Chaperone J-domain"/>
    <property type="match status" value="1"/>
</dbReference>
<protein>
    <submittedName>
        <fullName evidence="4">DnaJ-like</fullName>
    </submittedName>
</protein>
<dbReference type="EMBL" id="NBIV01000179">
    <property type="protein sequence ID" value="PXF42032.1"/>
    <property type="molecule type" value="Genomic_DNA"/>
</dbReference>
<dbReference type="OrthoDB" id="10250354at2759"/>
<dbReference type="Pfam" id="PF01556">
    <property type="entry name" value="DnaJ_C"/>
    <property type="match status" value="1"/>
</dbReference>
<organism evidence="4 5">
    <name type="scientific">Gracilariopsis chorda</name>
    <dbReference type="NCBI Taxonomy" id="448386"/>
    <lineage>
        <taxon>Eukaryota</taxon>
        <taxon>Rhodophyta</taxon>
        <taxon>Florideophyceae</taxon>
        <taxon>Rhodymeniophycidae</taxon>
        <taxon>Gracilariales</taxon>
        <taxon>Gracilariaceae</taxon>
        <taxon>Gracilariopsis</taxon>
    </lineage>
</organism>
<dbReference type="PROSITE" id="PS50076">
    <property type="entry name" value="DNAJ_2"/>
    <property type="match status" value="1"/>
</dbReference>
<dbReference type="STRING" id="448386.A0A2V3IIY5"/>
<dbReference type="InterPro" id="IPR002939">
    <property type="entry name" value="DnaJ_C"/>
</dbReference>
<dbReference type="Proteomes" id="UP000247409">
    <property type="component" value="Unassembled WGS sequence"/>
</dbReference>
<feature type="region of interest" description="Disordered" evidence="2">
    <location>
        <begin position="374"/>
        <end position="427"/>
    </location>
</feature>
<dbReference type="PRINTS" id="PR00625">
    <property type="entry name" value="JDOMAIN"/>
</dbReference>
<dbReference type="PANTHER" id="PTHR24078">
    <property type="entry name" value="DNAJ HOMOLOG SUBFAMILY C MEMBER"/>
    <property type="match status" value="1"/>
</dbReference>
<comment type="caution">
    <text evidence="4">The sequence shown here is derived from an EMBL/GenBank/DDBJ whole genome shotgun (WGS) entry which is preliminary data.</text>
</comment>
<dbReference type="PANTHER" id="PTHR24078:SF553">
    <property type="entry name" value="DNAJ HOMOLOG SUBFAMILY B MEMBER 5"/>
    <property type="match status" value="1"/>
</dbReference>
<evidence type="ECO:0000313" key="4">
    <source>
        <dbReference type="EMBL" id="PXF42032.1"/>
    </source>
</evidence>
<accession>A0A2V3IIY5</accession>
<evidence type="ECO:0000256" key="1">
    <source>
        <dbReference type="ARBA" id="ARBA00023186"/>
    </source>
</evidence>
<proteinExistence type="predicted"/>
<evidence type="ECO:0000313" key="5">
    <source>
        <dbReference type="Proteomes" id="UP000247409"/>
    </source>
</evidence>
<evidence type="ECO:0000259" key="3">
    <source>
        <dbReference type="PROSITE" id="PS50076"/>
    </source>
</evidence>
<dbReference type="Pfam" id="PF00226">
    <property type="entry name" value="DnaJ"/>
    <property type="match status" value="1"/>
</dbReference>
<dbReference type="GO" id="GO:0051082">
    <property type="term" value="F:unfolded protein binding"/>
    <property type="evidence" value="ECO:0007669"/>
    <property type="project" value="InterPro"/>
</dbReference>
<dbReference type="SUPFAM" id="SSF49493">
    <property type="entry name" value="HSP40/DnaJ peptide-binding domain"/>
    <property type="match status" value="2"/>
</dbReference>